<comment type="caution">
    <text evidence="1">The sequence shown here is derived from an EMBL/GenBank/DDBJ whole genome shotgun (WGS) entry which is preliminary data.</text>
</comment>
<keyword evidence="2" id="KW-1185">Reference proteome</keyword>
<organism evidence="1 2">
    <name type="scientific">Citrobacter enshiensis</name>
    <dbReference type="NCBI Taxonomy" id="2971264"/>
    <lineage>
        <taxon>Bacteria</taxon>
        <taxon>Pseudomonadati</taxon>
        <taxon>Pseudomonadota</taxon>
        <taxon>Gammaproteobacteria</taxon>
        <taxon>Enterobacterales</taxon>
        <taxon>Enterobacteriaceae</taxon>
        <taxon>Citrobacter</taxon>
    </lineage>
</organism>
<gene>
    <name evidence="1" type="ORF">Q0A17_00565</name>
</gene>
<accession>A0ABT8PP49</accession>
<reference evidence="1 2" key="1">
    <citation type="submission" date="2023-07" db="EMBL/GenBank/DDBJ databases">
        <title>Citrobacter selenititolerans sp. nov., isolated from seleniferous soil.</title>
        <authorList>
            <person name="Zhang S."/>
            <person name="Li K."/>
            <person name="Peng J."/>
            <person name="Wang H."/>
            <person name="Sun J."/>
            <person name="Guo Y."/>
        </authorList>
    </citation>
    <scope>NUCLEOTIDE SEQUENCE [LARGE SCALE GENOMIC DNA]</scope>
    <source>
        <strain evidence="1 2">S2-9</strain>
    </source>
</reference>
<dbReference type="EMBL" id="JAUJYW010000001">
    <property type="protein sequence ID" value="MDN8597917.1"/>
    <property type="molecule type" value="Genomic_DNA"/>
</dbReference>
<sequence>MFYFRINRIRILDNHKNAFLFLGDSFVQVKLISFITSDADIPILDAWYSENDEDVKKQLLIQAVQQVASARIFNEVANVKDNSVLTFGDTGYVLYSSPDIPDNFNWCLTVIKDDNNTNEIGRQLESAVMQPEFDVFAASLGTLILGAVNPAYAAGVMIAKFLTNVVATTLKNNPDDQLGLLYMSLNKQEHYRYGERKRDGIPDLTGNIRVDYSLFAVKQELQ</sequence>
<protein>
    <submittedName>
        <fullName evidence="1">Uncharacterized protein</fullName>
    </submittedName>
</protein>
<evidence type="ECO:0000313" key="1">
    <source>
        <dbReference type="EMBL" id="MDN8597917.1"/>
    </source>
</evidence>
<proteinExistence type="predicted"/>
<evidence type="ECO:0000313" key="2">
    <source>
        <dbReference type="Proteomes" id="UP001174867"/>
    </source>
</evidence>
<dbReference type="Proteomes" id="UP001174867">
    <property type="component" value="Unassembled WGS sequence"/>
</dbReference>
<name>A0ABT8PP49_9ENTR</name>
<dbReference type="RefSeq" id="WP_301696272.1">
    <property type="nucleotide sequence ID" value="NZ_JAUJYW010000001.1"/>
</dbReference>